<dbReference type="EMBL" id="PDJE01000001">
    <property type="protein sequence ID" value="PFG29482.1"/>
    <property type="molecule type" value="Genomic_DNA"/>
</dbReference>
<gene>
    <name evidence="1" type="ORF">ATJ78_0388</name>
</gene>
<proteinExistence type="predicted"/>
<sequence length="471" mass="50951">MEIVVILAVLLVGGAVTYFVLGARRRKRAVTERQQASAQIDALEVEAGQALVRADERILLADDELGFITVEFGEQVISQFRSALADARGSLTEAFRLNQLLHDEKPDTPDERRSMSQGIVRHCSNIETTLGEQTAAVSKLRESMRGLPDAVASARGDITTVRERVEPARRALAAASDRYAESALRSVAPNVEQAERLIEFSERSLQIAEEKHSERLAIPASKALTVARESVSRADGLLRAVSDFEMEALSAESTLAAVIEDSRSDIIAAREVAERPADLGPAIERLRHETDAVAQQTGKRDPFETLSRLRDANSALDAIMDRITQKRNDEERMRSQLPHAIDDAERQIAAATNIVDNYQAPVGPDARTRLAEARRMLDGARTESDTGTAVANARRAADLASEAARIAHNDIQQGGMYGMPGYGPQRGMYGRGGYGRGGYGRGGLGGGDMLTGILGGMVVGGLLDDMGDMFD</sequence>
<evidence type="ECO:0000313" key="1">
    <source>
        <dbReference type="EMBL" id="PFG29482.1"/>
    </source>
</evidence>
<protein>
    <recommendedName>
        <fullName evidence="3">TPM domain-containing protein</fullName>
    </recommendedName>
</protein>
<name>A0A2A9DU35_9MICO</name>
<keyword evidence="2" id="KW-1185">Reference proteome</keyword>
<reference evidence="1 2" key="1">
    <citation type="submission" date="2017-10" db="EMBL/GenBank/DDBJ databases">
        <title>Sequencing the genomes of 1000 actinobacteria strains.</title>
        <authorList>
            <person name="Klenk H.-P."/>
        </authorList>
    </citation>
    <scope>NUCLEOTIDE SEQUENCE [LARGE SCALE GENOMIC DNA]</scope>
    <source>
        <strain evidence="1 2">DSM 21798</strain>
    </source>
</reference>
<dbReference type="Proteomes" id="UP000221369">
    <property type="component" value="Unassembled WGS sequence"/>
</dbReference>
<evidence type="ECO:0000313" key="2">
    <source>
        <dbReference type="Proteomes" id="UP000221369"/>
    </source>
</evidence>
<evidence type="ECO:0008006" key="3">
    <source>
        <dbReference type="Google" id="ProtNLM"/>
    </source>
</evidence>
<dbReference type="RefSeq" id="WP_098406052.1">
    <property type="nucleotide sequence ID" value="NZ_PDJE01000001.1"/>
</dbReference>
<comment type="caution">
    <text evidence="1">The sequence shown here is derived from an EMBL/GenBank/DDBJ whole genome shotgun (WGS) entry which is preliminary data.</text>
</comment>
<dbReference type="AlphaFoldDB" id="A0A2A9DU35"/>
<organism evidence="1 2">
    <name type="scientific">Paramicrobacterium agarici</name>
    <dbReference type="NCBI Taxonomy" id="630514"/>
    <lineage>
        <taxon>Bacteria</taxon>
        <taxon>Bacillati</taxon>
        <taxon>Actinomycetota</taxon>
        <taxon>Actinomycetes</taxon>
        <taxon>Micrococcales</taxon>
        <taxon>Microbacteriaceae</taxon>
        <taxon>Paramicrobacterium</taxon>
    </lineage>
</organism>
<accession>A0A2A9DU35</accession>